<name>A0A9W8LER0_9FUNG</name>
<feature type="signal peptide" evidence="1">
    <location>
        <begin position="1"/>
        <end position="18"/>
    </location>
</feature>
<evidence type="ECO:0000313" key="2">
    <source>
        <dbReference type="EMBL" id="KAJ2776111.1"/>
    </source>
</evidence>
<feature type="chain" id="PRO_5040836327" description="Chitin-binding type-4 domain-containing protein" evidence="1">
    <location>
        <begin position="19"/>
        <end position="221"/>
    </location>
</feature>
<sequence length="221" mass="23592">MLSHTIAAWIALGTLAAAHMAMVKPCTRYTPRGDNCPSLPPGQQLDYSLNAPLARNAPLCKHTVPYSTPVANWTAGQTIQVAFDRVGAAAHGGGHCQFSVSYDGGKTFAVVHEVLKHCFFNGPSTGNTPAVLSYTFSLPSNLPSSDKAVFAWSWVNAIGVREFYMNCADVAIRGSGSSYTGKQMVVANIDGYPEIEEFGGNYDTGLEYYKNAKSVTVAPST</sequence>
<evidence type="ECO:0008006" key="4">
    <source>
        <dbReference type="Google" id="ProtNLM"/>
    </source>
</evidence>
<dbReference type="AlphaFoldDB" id="A0A9W8LER0"/>
<dbReference type="Gene3D" id="2.70.50.70">
    <property type="match status" value="1"/>
</dbReference>
<proteinExistence type="predicted"/>
<dbReference type="PANTHER" id="PTHR36182">
    <property type="entry name" value="PROTEIN, PUTATIVE (AFU_ORTHOLOGUE AFUA_6G10930)-RELATED"/>
    <property type="match status" value="1"/>
</dbReference>
<evidence type="ECO:0000313" key="3">
    <source>
        <dbReference type="Proteomes" id="UP001140217"/>
    </source>
</evidence>
<comment type="caution">
    <text evidence="2">The sequence shown here is derived from an EMBL/GenBank/DDBJ whole genome shotgun (WGS) entry which is preliminary data.</text>
</comment>
<protein>
    <recommendedName>
        <fullName evidence="4">Chitin-binding type-4 domain-containing protein</fullName>
    </recommendedName>
</protein>
<organism evidence="2 3">
    <name type="scientific">Coemansia javaensis</name>
    <dbReference type="NCBI Taxonomy" id="2761396"/>
    <lineage>
        <taxon>Eukaryota</taxon>
        <taxon>Fungi</taxon>
        <taxon>Fungi incertae sedis</taxon>
        <taxon>Zoopagomycota</taxon>
        <taxon>Kickxellomycotina</taxon>
        <taxon>Kickxellomycetes</taxon>
        <taxon>Kickxellales</taxon>
        <taxon>Kickxellaceae</taxon>
        <taxon>Coemansia</taxon>
    </lineage>
</organism>
<keyword evidence="3" id="KW-1185">Reference proteome</keyword>
<dbReference type="EMBL" id="JANBUL010000393">
    <property type="protein sequence ID" value="KAJ2776111.1"/>
    <property type="molecule type" value="Genomic_DNA"/>
</dbReference>
<dbReference type="Proteomes" id="UP001140217">
    <property type="component" value="Unassembled WGS sequence"/>
</dbReference>
<gene>
    <name evidence="2" type="ORF">H4R18_005842</name>
</gene>
<keyword evidence="1" id="KW-0732">Signal</keyword>
<evidence type="ECO:0000256" key="1">
    <source>
        <dbReference type="SAM" id="SignalP"/>
    </source>
</evidence>
<reference evidence="2" key="1">
    <citation type="submission" date="2022-07" db="EMBL/GenBank/DDBJ databases">
        <title>Phylogenomic reconstructions and comparative analyses of Kickxellomycotina fungi.</title>
        <authorList>
            <person name="Reynolds N.K."/>
            <person name="Stajich J.E."/>
            <person name="Barry K."/>
            <person name="Grigoriev I.V."/>
            <person name="Crous P."/>
            <person name="Smith M.E."/>
        </authorList>
    </citation>
    <scope>NUCLEOTIDE SEQUENCE</scope>
    <source>
        <strain evidence="2">NBRC 105414</strain>
    </source>
</reference>
<dbReference type="OrthoDB" id="2342176at2759"/>
<dbReference type="PANTHER" id="PTHR36182:SF1">
    <property type="entry name" value="PROTEIN, PUTATIVE (AFU_ORTHOLOGUE AFUA_6G10930)-RELATED"/>
    <property type="match status" value="1"/>
</dbReference>
<accession>A0A9W8LER0</accession>